<sequence length="74" mass="8536">MNLLDKYRTVNATPLPTVVLQFDATDSTPITDSQRAYDDRFKLEREVEARSMSNTQECSDTWSSILLLTPLRRL</sequence>
<dbReference type="AlphaFoldDB" id="A0A9P7RUA4"/>
<organism evidence="1 2">
    <name type="scientific">Marasmius oreades</name>
    <name type="common">fairy-ring Marasmius</name>
    <dbReference type="NCBI Taxonomy" id="181124"/>
    <lineage>
        <taxon>Eukaryota</taxon>
        <taxon>Fungi</taxon>
        <taxon>Dikarya</taxon>
        <taxon>Basidiomycota</taxon>
        <taxon>Agaricomycotina</taxon>
        <taxon>Agaricomycetes</taxon>
        <taxon>Agaricomycetidae</taxon>
        <taxon>Agaricales</taxon>
        <taxon>Marasmiineae</taxon>
        <taxon>Marasmiaceae</taxon>
        <taxon>Marasmius</taxon>
    </lineage>
</organism>
<dbReference type="Proteomes" id="UP001049176">
    <property type="component" value="Chromosome 7"/>
</dbReference>
<name>A0A9P7RUA4_9AGAR</name>
<dbReference type="KEGG" id="more:E1B28_011455"/>
<evidence type="ECO:0000313" key="2">
    <source>
        <dbReference type="Proteomes" id="UP001049176"/>
    </source>
</evidence>
<reference evidence="1" key="1">
    <citation type="journal article" date="2021" name="Genome Biol. Evol.">
        <title>The assembled and annotated genome of the fairy-ring fungus Marasmius oreades.</title>
        <authorList>
            <person name="Hiltunen M."/>
            <person name="Ament-Velasquez S.L."/>
            <person name="Johannesson H."/>
        </authorList>
    </citation>
    <scope>NUCLEOTIDE SEQUENCE</scope>
    <source>
        <strain evidence="1">03SP1</strain>
    </source>
</reference>
<gene>
    <name evidence="1" type="ORF">E1B28_011455</name>
</gene>
<dbReference type="EMBL" id="CM032187">
    <property type="protein sequence ID" value="KAG7089805.1"/>
    <property type="molecule type" value="Genomic_DNA"/>
</dbReference>
<evidence type="ECO:0000313" key="1">
    <source>
        <dbReference type="EMBL" id="KAG7089805.1"/>
    </source>
</evidence>
<dbReference type="RefSeq" id="XP_043006275.1">
    <property type="nucleotide sequence ID" value="XM_043156488.1"/>
</dbReference>
<keyword evidence="2" id="KW-1185">Reference proteome</keyword>
<protein>
    <submittedName>
        <fullName evidence="1">Uncharacterized protein</fullName>
    </submittedName>
</protein>
<dbReference type="GeneID" id="66080530"/>
<accession>A0A9P7RUA4</accession>
<comment type="caution">
    <text evidence="1">The sequence shown here is derived from an EMBL/GenBank/DDBJ whole genome shotgun (WGS) entry which is preliminary data.</text>
</comment>
<proteinExistence type="predicted"/>